<gene>
    <name evidence="2" type="ORF">VTK73DRAFT_4626</name>
</gene>
<reference evidence="2 3" key="1">
    <citation type="journal article" date="2024" name="Commun. Biol.">
        <title>Comparative genomic analysis of thermophilic fungi reveals convergent evolutionary adaptations and gene losses.</title>
        <authorList>
            <person name="Steindorff A.S."/>
            <person name="Aguilar-Pontes M.V."/>
            <person name="Robinson A.J."/>
            <person name="Andreopoulos B."/>
            <person name="LaButti K."/>
            <person name="Kuo A."/>
            <person name="Mondo S."/>
            <person name="Riley R."/>
            <person name="Otillar R."/>
            <person name="Haridas S."/>
            <person name="Lipzen A."/>
            <person name="Grimwood J."/>
            <person name="Schmutz J."/>
            <person name="Clum A."/>
            <person name="Reid I.D."/>
            <person name="Moisan M.C."/>
            <person name="Butler G."/>
            <person name="Nguyen T.T.M."/>
            <person name="Dewar K."/>
            <person name="Conant G."/>
            <person name="Drula E."/>
            <person name="Henrissat B."/>
            <person name="Hansel C."/>
            <person name="Singer S."/>
            <person name="Hutchinson M.I."/>
            <person name="de Vries R.P."/>
            <person name="Natvig D.O."/>
            <person name="Powell A.J."/>
            <person name="Tsang A."/>
            <person name="Grigoriev I.V."/>
        </authorList>
    </citation>
    <scope>NUCLEOTIDE SEQUENCE [LARGE SCALE GENOMIC DNA]</scope>
    <source>
        <strain evidence="2 3">ATCC 24622</strain>
    </source>
</reference>
<evidence type="ECO:0000256" key="1">
    <source>
        <dbReference type="SAM" id="MobiDB-lite"/>
    </source>
</evidence>
<organism evidence="2 3">
    <name type="scientific">Phialemonium thermophilum</name>
    <dbReference type="NCBI Taxonomy" id="223376"/>
    <lineage>
        <taxon>Eukaryota</taxon>
        <taxon>Fungi</taxon>
        <taxon>Dikarya</taxon>
        <taxon>Ascomycota</taxon>
        <taxon>Pezizomycotina</taxon>
        <taxon>Sordariomycetes</taxon>
        <taxon>Sordariomycetidae</taxon>
        <taxon>Cephalothecales</taxon>
        <taxon>Cephalothecaceae</taxon>
        <taxon>Phialemonium</taxon>
    </lineage>
</organism>
<evidence type="ECO:0000313" key="2">
    <source>
        <dbReference type="EMBL" id="KAL1837655.1"/>
    </source>
</evidence>
<sequence>MTHRHPNWAGPLAPWTGLRDLCWSGDRSDAAGTGSMLRIGGERHERHERHTCCRKVGLSQRSASAKKSSGCKAGHLSRRLFFLLSSAYFEKSQSSLGSGFAFSFRTGSLLGISFTPEIGGRARDSVAIRNLAFQPSRLPHKLLPQPASPAIHPYAETRTPSLSSPPLPSRLLHSPLSAPFSTFRASDFSLCKPPPHALRRSALPERAAINLNQKEDHSQHSPHLLVSPCDQSGDHRPSHSTSAHPFPRVSLRSEEGCRPWSGRGALQSTIFPGKKKNRVGRLRGPPC</sequence>
<keyword evidence="3" id="KW-1185">Reference proteome</keyword>
<protein>
    <submittedName>
        <fullName evidence="2">Uncharacterized protein</fullName>
    </submittedName>
</protein>
<accession>A0ABR3V7P1</accession>
<comment type="caution">
    <text evidence="2">The sequence shown here is derived from an EMBL/GenBank/DDBJ whole genome shotgun (WGS) entry which is preliminary data.</text>
</comment>
<dbReference type="Proteomes" id="UP001586593">
    <property type="component" value="Unassembled WGS sequence"/>
</dbReference>
<dbReference type="EMBL" id="JAZHXJ010002606">
    <property type="protein sequence ID" value="KAL1837655.1"/>
    <property type="molecule type" value="Genomic_DNA"/>
</dbReference>
<evidence type="ECO:0000313" key="3">
    <source>
        <dbReference type="Proteomes" id="UP001586593"/>
    </source>
</evidence>
<proteinExistence type="predicted"/>
<name>A0ABR3V7P1_9PEZI</name>
<feature type="region of interest" description="Disordered" evidence="1">
    <location>
        <begin position="214"/>
        <end position="287"/>
    </location>
</feature>